<keyword evidence="5" id="KW-1185">Reference proteome</keyword>
<comment type="similarity">
    <text evidence="1">Belongs to the inositol polyphosphate 5-phosphatase family.</text>
</comment>
<dbReference type="InterPro" id="IPR000300">
    <property type="entry name" value="IPPc"/>
</dbReference>
<evidence type="ECO:0000313" key="5">
    <source>
        <dbReference type="Proteomes" id="UP001489004"/>
    </source>
</evidence>
<evidence type="ECO:0000256" key="1">
    <source>
        <dbReference type="ARBA" id="ARBA00010768"/>
    </source>
</evidence>
<accession>A0AAW1PWA0</accession>
<dbReference type="SUPFAM" id="SSF56219">
    <property type="entry name" value="DNase I-like"/>
    <property type="match status" value="1"/>
</dbReference>
<feature type="region of interest" description="Disordered" evidence="2">
    <location>
        <begin position="49"/>
        <end position="79"/>
    </location>
</feature>
<evidence type="ECO:0000256" key="2">
    <source>
        <dbReference type="SAM" id="MobiDB-lite"/>
    </source>
</evidence>
<gene>
    <name evidence="4" type="ORF">WJX72_005622</name>
</gene>
<dbReference type="Proteomes" id="UP001489004">
    <property type="component" value="Unassembled WGS sequence"/>
</dbReference>
<feature type="compositionally biased region" description="Low complexity" evidence="2">
    <location>
        <begin position="156"/>
        <end position="174"/>
    </location>
</feature>
<feature type="domain" description="Inositol polyphosphate-related phosphatase" evidence="3">
    <location>
        <begin position="198"/>
        <end position="245"/>
    </location>
</feature>
<dbReference type="InterPro" id="IPR036691">
    <property type="entry name" value="Endo/exonu/phosph_ase_sf"/>
</dbReference>
<protein>
    <recommendedName>
        <fullName evidence="3">Inositol polyphosphate-related phosphatase domain-containing protein</fullName>
    </recommendedName>
</protein>
<reference evidence="4 5" key="1">
    <citation type="journal article" date="2024" name="Nat. Commun.">
        <title>Phylogenomics reveals the evolutionary origins of lichenization in chlorophyte algae.</title>
        <authorList>
            <person name="Puginier C."/>
            <person name="Libourel C."/>
            <person name="Otte J."/>
            <person name="Skaloud P."/>
            <person name="Haon M."/>
            <person name="Grisel S."/>
            <person name="Petersen M."/>
            <person name="Berrin J.G."/>
            <person name="Delaux P.M."/>
            <person name="Dal Grande F."/>
            <person name="Keller J."/>
        </authorList>
    </citation>
    <scope>NUCLEOTIDE SEQUENCE [LARGE SCALE GENOMIC DNA]</scope>
    <source>
        <strain evidence="4 5">SAG 2043</strain>
    </source>
</reference>
<dbReference type="InterPro" id="IPR046985">
    <property type="entry name" value="IP5"/>
</dbReference>
<organism evidence="4 5">
    <name type="scientific">[Myrmecia] bisecta</name>
    <dbReference type="NCBI Taxonomy" id="41462"/>
    <lineage>
        <taxon>Eukaryota</taxon>
        <taxon>Viridiplantae</taxon>
        <taxon>Chlorophyta</taxon>
        <taxon>core chlorophytes</taxon>
        <taxon>Trebouxiophyceae</taxon>
        <taxon>Trebouxiales</taxon>
        <taxon>Trebouxiaceae</taxon>
        <taxon>Myrmecia</taxon>
    </lineage>
</organism>
<evidence type="ECO:0000259" key="3">
    <source>
        <dbReference type="Pfam" id="PF22669"/>
    </source>
</evidence>
<feature type="compositionally biased region" description="Polar residues" evidence="2">
    <location>
        <begin position="50"/>
        <end position="69"/>
    </location>
</feature>
<dbReference type="GO" id="GO:0004439">
    <property type="term" value="F:phosphatidylinositol-4,5-bisphosphate 5-phosphatase activity"/>
    <property type="evidence" value="ECO:0007669"/>
    <property type="project" value="TreeGrafter"/>
</dbReference>
<comment type="caution">
    <text evidence="4">The sequence shown here is derived from an EMBL/GenBank/DDBJ whole genome shotgun (WGS) entry which is preliminary data.</text>
</comment>
<dbReference type="GO" id="GO:0046856">
    <property type="term" value="P:phosphatidylinositol dephosphorylation"/>
    <property type="evidence" value="ECO:0007669"/>
    <property type="project" value="InterPro"/>
</dbReference>
<evidence type="ECO:0000313" key="4">
    <source>
        <dbReference type="EMBL" id="KAK9812908.1"/>
    </source>
</evidence>
<dbReference type="Pfam" id="PF22669">
    <property type="entry name" value="Exo_endo_phos2"/>
    <property type="match status" value="1"/>
</dbReference>
<feature type="region of interest" description="Disordered" evidence="2">
    <location>
        <begin position="1"/>
        <end position="28"/>
    </location>
</feature>
<dbReference type="AlphaFoldDB" id="A0AAW1PWA0"/>
<sequence>MRGLSGLAGSSMHQRAIRPKHGSTLCTGADNGPGSVSCADFQVRSGMERVSSSKNMASNPTLGDKSFTSRAERPTAGGSLESAAAWDQLIDSALNTRGVFGTVEDGHLIIRSTSSQLASMQRVSSVRSNGNAALGPDLIDLSENSPASGDEDDESSSPSKSAPDQSAESTSSATGTALANLLDMGASSGSATSAAPPKEKRRVPAWTDRILWRNGTLEACPAEPAQQLSYSHALLTASDHRPVSAAFSLKGRKLDAILVLRIQDGNDIFLSVAGAYCPSFFGVSLACLASLSRKLTTYLRSEGRLSTVGLFVNSADHALTVQGSASSSGSMDRGGAKAIRIVREAMDRGLEASAASSLLADALAPVEWAVFRHITSLMRDTLAPGARDANGLTPSALAALLAEVWFAPLPRGFGAAGRDLKPENVTDLQKMAEGVSAIAERRAAFITLFLDEAAL</sequence>
<dbReference type="PANTHER" id="PTHR11200:SF300">
    <property type="entry name" value="TYPE II INOSITOL 1,4,5-TRISPHOSPHATE 5-PHOSPHATASE"/>
    <property type="match status" value="1"/>
</dbReference>
<name>A0AAW1PWA0_9CHLO</name>
<dbReference type="Gene3D" id="3.60.10.10">
    <property type="entry name" value="Endonuclease/exonuclease/phosphatase"/>
    <property type="match status" value="1"/>
</dbReference>
<dbReference type="PANTHER" id="PTHR11200">
    <property type="entry name" value="INOSITOL 5-PHOSPHATASE"/>
    <property type="match status" value="1"/>
</dbReference>
<dbReference type="EMBL" id="JALJOR010000008">
    <property type="protein sequence ID" value="KAK9812908.1"/>
    <property type="molecule type" value="Genomic_DNA"/>
</dbReference>
<proteinExistence type="inferred from homology"/>
<feature type="region of interest" description="Disordered" evidence="2">
    <location>
        <begin position="128"/>
        <end position="174"/>
    </location>
</feature>